<comment type="caution">
    <text evidence="2">The sequence shown here is derived from an EMBL/GenBank/DDBJ whole genome shotgun (WGS) entry which is preliminary data.</text>
</comment>
<feature type="region of interest" description="Disordered" evidence="1">
    <location>
        <begin position="1"/>
        <end position="59"/>
    </location>
</feature>
<dbReference type="EMBL" id="JBHSFE010000005">
    <property type="protein sequence ID" value="MFC4607105.1"/>
    <property type="molecule type" value="Genomic_DNA"/>
</dbReference>
<evidence type="ECO:0000313" key="2">
    <source>
        <dbReference type="EMBL" id="MFC4607105.1"/>
    </source>
</evidence>
<feature type="compositionally biased region" description="Basic and acidic residues" evidence="1">
    <location>
        <begin position="19"/>
        <end position="57"/>
    </location>
</feature>
<dbReference type="RefSeq" id="WP_381191856.1">
    <property type="nucleotide sequence ID" value="NZ_JBHSFE010000005.1"/>
</dbReference>
<gene>
    <name evidence="2" type="ORF">ACFO9E_04620</name>
</gene>
<accession>A0ABV9G203</accession>
<protein>
    <submittedName>
        <fullName evidence="2">Uncharacterized protein</fullName>
    </submittedName>
</protein>
<evidence type="ECO:0000313" key="3">
    <source>
        <dbReference type="Proteomes" id="UP001595993"/>
    </source>
</evidence>
<proteinExistence type="predicted"/>
<reference evidence="3" key="1">
    <citation type="journal article" date="2019" name="Int. J. Syst. Evol. Microbiol.">
        <title>The Global Catalogue of Microorganisms (GCM) 10K type strain sequencing project: providing services to taxonomists for standard genome sequencing and annotation.</title>
        <authorList>
            <consortium name="The Broad Institute Genomics Platform"/>
            <consortium name="The Broad Institute Genome Sequencing Center for Infectious Disease"/>
            <person name="Wu L."/>
            <person name="Ma J."/>
        </authorList>
    </citation>
    <scope>NUCLEOTIDE SEQUENCE [LARGE SCALE GENOMIC DNA]</scope>
    <source>
        <strain evidence="3">CGMCC 4.7139</strain>
    </source>
</reference>
<evidence type="ECO:0000256" key="1">
    <source>
        <dbReference type="SAM" id="MobiDB-lite"/>
    </source>
</evidence>
<keyword evidence="3" id="KW-1185">Reference proteome</keyword>
<sequence length="314" mass="35027">MAGPFLWPSAEPWPVCTASHDKSTGHRPADVREERRILDAAWQRDPRGGPSEAEREALSTLQPGLHAPEIGDEEPIPLLAAAQLFTRDIPDLNGPEGCDLLQVFWCPFEVHGPDRTIDVVLKWRHSQDVADIRSDVPEPVVVGRKECVPVTCVLDPEQVVEHEYVGMLSHELQESIEVWEEELLDTEDDSEDFGSYDSYEEYEAASGDGPEQSELTYQHDLSIPPGWKVGGFASWHLTGPAPVTCSCGVAMRPLLTVHDREWDSGTLSWVPLEDRDSVHIMGANVPTGVYLGRGLMRVFTCHEDPTHPHRLSFQ</sequence>
<organism evidence="2 3">
    <name type="scientific">Streptomyces maoxianensis</name>
    <dbReference type="NCBI Taxonomy" id="1459942"/>
    <lineage>
        <taxon>Bacteria</taxon>
        <taxon>Bacillati</taxon>
        <taxon>Actinomycetota</taxon>
        <taxon>Actinomycetes</taxon>
        <taxon>Kitasatosporales</taxon>
        <taxon>Streptomycetaceae</taxon>
        <taxon>Streptomyces</taxon>
    </lineage>
</organism>
<dbReference type="Proteomes" id="UP001595993">
    <property type="component" value="Unassembled WGS sequence"/>
</dbReference>
<name>A0ABV9G203_9ACTN</name>